<feature type="domain" description="CUB" evidence="3">
    <location>
        <begin position="25"/>
        <end position="81"/>
    </location>
</feature>
<name>A0A821WQZ7_9NEOP</name>
<evidence type="ECO:0000256" key="2">
    <source>
        <dbReference type="PROSITE-ProRule" id="PRU00059"/>
    </source>
</evidence>
<dbReference type="SUPFAM" id="SSF49854">
    <property type="entry name" value="Spermadhesin, CUB domain"/>
    <property type="match status" value="1"/>
</dbReference>
<dbReference type="CDD" id="cd00041">
    <property type="entry name" value="CUB"/>
    <property type="match status" value="1"/>
</dbReference>
<dbReference type="InterPro" id="IPR000859">
    <property type="entry name" value="CUB_dom"/>
</dbReference>
<keyword evidence="5" id="KW-1185">Reference proteome</keyword>
<sequence length="81" mass="9243">MKMCCVGNKDSLNRTDPYKASYIQCNETIVLSHAYQHATVSSPGFPRPYPDDAECVTEIRAPPQHSIRLHFEELLTEHEPQ</sequence>
<comment type="caution">
    <text evidence="4">The sequence shown here is derived from an EMBL/GenBank/DDBJ whole genome shotgun (WGS) entry which is preliminary data.</text>
</comment>
<evidence type="ECO:0000256" key="1">
    <source>
        <dbReference type="ARBA" id="ARBA00023157"/>
    </source>
</evidence>
<dbReference type="OrthoDB" id="418245at2759"/>
<evidence type="ECO:0000259" key="3">
    <source>
        <dbReference type="PROSITE" id="PS01180"/>
    </source>
</evidence>
<evidence type="ECO:0000313" key="5">
    <source>
        <dbReference type="Proteomes" id="UP000663880"/>
    </source>
</evidence>
<comment type="caution">
    <text evidence="2">Lacks conserved residue(s) required for the propagation of feature annotation.</text>
</comment>
<gene>
    <name evidence="4" type="ORF">PMACD_LOCUS13518</name>
</gene>
<organism evidence="4 5">
    <name type="scientific">Pieris macdunnoughi</name>
    <dbReference type="NCBI Taxonomy" id="345717"/>
    <lineage>
        <taxon>Eukaryota</taxon>
        <taxon>Metazoa</taxon>
        <taxon>Ecdysozoa</taxon>
        <taxon>Arthropoda</taxon>
        <taxon>Hexapoda</taxon>
        <taxon>Insecta</taxon>
        <taxon>Pterygota</taxon>
        <taxon>Neoptera</taxon>
        <taxon>Endopterygota</taxon>
        <taxon>Lepidoptera</taxon>
        <taxon>Glossata</taxon>
        <taxon>Ditrysia</taxon>
        <taxon>Papilionoidea</taxon>
        <taxon>Pieridae</taxon>
        <taxon>Pierinae</taxon>
        <taxon>Pieris</taxon>
    </lineage>
</organism>
<dbReference type="Gene3D" id="2.60.120.290">
    <property type="entry name" value="Spermadhesin, CUB domain"/>
    <property type="match status" value="1"/>
</dbReference>
<accession>A0A821WQZ7</accession>
<proteinExistence type="predicted"/>
<protein>
    <recommendedName>
        <fullName evidence="3">CUB domain-containing protein</fullName>
    </recommendedName>
</protein>
<dbReference type="InterPro" id="IPR035914">
    <property type="entry name" value="Sperma_CUB_dom_sf"/>
</dbReference>
<dbReference type="Pfam" id="PF00431">
    <property type="entry name" value="CUB"/>
    <property type="match status" value="1"/>
</dbReference>
<dbReference type="AlphaFoldDB" id="A0A821WQZ7"/>
<evidence type="ECO:0000313" key="4">
    <source>
        <dbReference type="EMBL" id="CAF4926803.1"/>
    </source>
</evidence>
<keyword evidence="1" id="KW-1015">Disulfide bond</keyword>
<reference evidence="4" key="1">
    <citation type="submission" date="2021-02" db="EMBL/GenBank/DDBJ databases">
        <authorList>
            <person name="Steward A R."/>
        </authorList>
    </citation>
    <scope>NUCLEOTIDE SEQUENCE</scope>
</reference>
<dbReference type="PROSITE" id="PS01180">
    <property type="entry name" value="CUB"/>
    <property type="match status" value="1"/>
</dbReference>
<dbReference type="Proteomes" id="UP000663880">
    <property type="component" value="Unassembled WGS sequence"/>
</dbReference>
<dbReference type="EMBL" id="CAJOBZ010000061">
    <property type="protein sequence ID" value="CAF4926803.1"/>
    <property type="molecule type" value="Genomic_DNA"/>
</dbReference>